<comment type="caution">
    <text evidence="10">The sequence shown here is derived from an EMBL/GenBank/DDBJ whole genome shotgun (WGS) entry which is preliminary data.</text>
</comment>
<evidence type="ECO:0000256" key="1">
    <source>
        <dbReference type="ARBA" id="ARBA00004651"/>
    </source>
</evidence>
<name>A0A414KAW8_9FIRM</name>
<evidence type="ECO:0000313" key="11">
    <source>
        <dbReference type="Proteomes" id="UP000283928"/>
    </source>
</evidence>
<gene>
    <name evidence="10" type="ORF">DW723_12175</name>
</gene>
<dbReference type="EMBL" id="QSKO01000018">
    <property type="protein sequence ID" value="RHE72561.1"/>
    <property type="molecule type" value="Genomic_DNA"/>
</dbReference>
<proteinExistence type="predicted"/>
<evidence type="ECO:0000256" key="2">
    <source>
        <dbReference type="ARBA" id="ARBA00022448"/>
    </source>
</evidence>
<evidence type="ECO:0000256" key="5">
    <source>
        <dbReference type="ARBA" id="ARBA00022692"/>
    </source>
</evidence>
<protein>
    <submittedName>
        <fullName evidence="10">PTS sugar transporter subunit IIC</fullName>
    </submittedName>
</protein>
<sequence>MKRKNVIISFKRYGIDAMGSMALGLFASLLIGTIINTIGQNVCPGSFVSEKLLEIGGYATSVTGAAMALAIGHALQAPPLVMYSLCAVGAACNAIGGSGGPLAVFFVAVITCEIGKLVSKETKIDIIVTPAVTVIVGVVLAMLLAPVCKNICDALGAFIGWATDLRPFWMGMIISVVVGIVLTLPISSAAICAAVGISGGAVLAGLADGSVTMEVWNGLALAGGAATAGCCAHMLGFAILSFPDNGVGGFVAQGLGTSMLQVPNLMKKPVLWLPPVITSAITGPIATCVFHMRNNGPAISSGMGTSGLVGPIGVVTGWTQMPEGYQTGAFEWIGMILICFVLPLLITWVIGKIFRARGIIKPGDLKIDLG</sequence>
<keyword evidence="5 8" id="KW-0812">Transmembrane</keyword>
<keyword evidence="3" id="KW-1003">Cell membrane</keyword>
<dbReference type="AlphaFoldDB" id="A0A414KAW8"/>
<feature type="domain" description="Phosphotransferase system EIIC" evidence="9">
    <location>
        <begin position="16"/>
        <end position="366"/>
    </location>
</feature>
<dbReference type="GO" id="GO:0009401">
    <property type="term" value="P:phosphoenolpyruvate-dependent sugar phosphotransferase system"/>
    <property type="evidence" value="ECO:0007669"/>
    <property type="project" value="InterPro"/>
</dbReference>
<feature type="transmembrane region" description="Helical" evidence="8">
    <location>
        <begin position="219"/>
        <end position="240"/>
    </location>
</feature>
<dbReference type="GO" id="GO:0005886">
    <property type="term" value="C:plasma membrane"/>
    <property type="evidence" value="ECO:0007669"/>
    <property type="project" value="UniProtKB-SubCell"/>
</dbReference>
<evidence type="ECO:0000256" key="7">
    <source>
        <dbReference type="ARBA" id="ARBA00023136"/>
    </source>
</evidence>
<comment type="subcellular location">
    <subcellularLocation>
        <location evidence="1">Cell membrane</location>
        <topology evidence="1">Multi-pass membrane protein</topology>
    </subcellularLocation>
</comment>
<feature type="transmembrane region" description="Helical" evidence="8">
    <location>
        <begin position="189"/>
        <end position="207"/>
    </location>
</feature>
<dbReference type="GO" id="GO:0008982">
    <property type="term" value="F:protein-N(PI)-phosphohistidine-sugar phosphotransferase activity"/>
    <property type="evidence" value="ECO:0007669"/>
    <property type="project" value="InterPro"/>
</dbReference>
<dbReference type="Pfam" id="PF13303">
    <property type="entry name" value="PTS_EIIC_2"/>
    <property type="match status" value="1"/>
</dbReference>
<evidence type="ECO:0000256" key="8">
    <source>
        <dbReference type="SAM" id="Phobius"/>
    </source>
</evidence>
<feature type="transmembrane region" description="Helical" evidence="8">
    <location>
        <begin position="55"/>
        <end position="75"/>
    </location>
</feature>
<dbReference type="Proteomes" id="UP000283928">
    <property type="component" value="Unassembled WGS sequence"/>
</dbReference>
<feature type="transmembrane region" description="Helical" evidence="8">
    <location>
        <begin position="126"/>
        <end position="147"/>
    </location>
</feature>
<dbReference type="InterPro" id="IPR003352">
    <property type="entry name" value="PTS_EIIC"/>
</dbReference>
<reference evidence="10 11" key="1">
    <citation type="submission" date="2018-08" db="EMBL/GenBank/DDBJ databases">
        <title>A genome reference for cultivated species of the human gut microbiota.</title>
        <authorList>
            <person name="Zou Y."/>
            <person name="Xue W."/>
            <person name="Luo G."/>
        </authorList>
    </citation>
    <scope>NUCLEOTIDE SEQUENCE [LARGE SCALE GENOMIC DNA]</scope>
    <source>
        <strain evidence="10 11">AM27-32LB</strain>
    </source>
</reference>
<keyword evidence="2" id="KW-0813">Transport</keyword>
<accession>A0A414KAW8</accession>
<keyword evidence="6 8" id="KW-1133">Transmembrane helix</keyword>
<keyword evidence="4 10" id="KW-0762">Sugar transport</keyword>
<evidence type="ECO:0000313" key="10">
    <source>
        <dbReference type="EMBL" id="RHE72561.1"/>
    </source>
</evidence>
<evidence type="ECO:0000259" key="9">
    <source>
        <dbReference type="Pfam" id="PF13303"/>
    </source>
</evidence>
<feature type="transmembrane region" description="Helical" evidence="8">
    <location>
        <begin position="167"/>
        <end position="184"/>
    </location>
</feature>
<feature type="transmembrane region" description="Helical" evidence="8">
    <location>
        <begin position="332"/>
        <end position="351"/>
    </location>
</feature>
<keyword evidence="7 8" id="KW-0472">Membrane</keyword>
<evidence type="ECO:0000256" key="6">
    <source>
        <dbReference type="ARBA" id="ARBA00022989"/>
    </source>
</evidence>
<feature type="transmembrane region" description="Helical" evidence="8">
    <location>
        <begin position="272"/>
        <end position="290"/>
    </location>
</feature>
<feature type="transmembrane region" description="Helical" evidence="8">
    <location>
        <begin position="302"/>
        <end position="320"/>
    </location>
</feature>
<organism evidence="10 11">
    <name type="scientific">Blautia obeum</name>
    <dbReference type="NCBI Taxonomy" id="40520"/>
    <lineage>
        <taxon>Bacteria</taxon>
        <taxon>Bacillati</taxon>
        <taxon>Bacillota</taxon>
        <taxon>Clostridia</taxon>
        <taxon>Lachnospirales</taxon>
        <taxon>Lachnospiraceae</taxon>
        <taxon>Blautia</taxon>
    </lineage>
</organism>
<evidence type="ECO:0000256" key="3">
    <source>
        <dbReference type="ARBA" id="ARBA00022475"/>
    </source>
</evidence>
<evidence type="ECO:0000256" key="4">
    <source>
        <dbReference type="ARBA" id="ARBA00022597"/>
    </source>
</evidence>